<dbReference type="Gene3D" id="2.120.10.80">
    <property type="entry name" value="Kelch-type beta propeller"/>
    <property type="match status" value="1"/>
</dbReference>
<proteinExistence type="predicted"/>
<gene>
    <name evidence="4" type="primary">LOC112288799</name>
    <name evidence="3" type="ORF">PHYPA_015141</name>
</gene>
<dbReference type="SUPFAM" id="SSF81383">
    <property type="entry name" value="F-box domain"/>
    <property type="match status" value="1"/>
</dbReference>
<dbReference type="Gramene" id="Pp3c11_17270V3.3">
    <property type="protein sequence ID" value="Pp3c11_17270V3.3"/>
    <property type="gene ID" value="Pp3c11_17270"/>
</dbReference>
<dbReference type="Gramene" id="Pp3c11_17270V3.2">
    <property type="protein sequence ID" value="Pp3c11_17270V3.2"/>
    <property type="gene ID" value="Pp3c11_17270"/>
</dbReference>
<dbReference type="InterPro" id="IPR017451">
    <property type="entry name" value="F-box-assoc_interact_dom"/>
</dbReference>
<dbReference type="EnsemblPlants" id="Pp3c11_17270V3.7">
    <property type="protein sequence ID" value="Pp3c11_17270V3.7"/>
    <property type="gene ID" value="Pp3c11_17270"/>
</dbReference>
<reference evidence="3 5" key="2">
    <citation type="journal article" date="2018" name="Plant J.">
        <title>The Physcomitrella patens chromosome-scale assembly reveals moss genome structure and evolution.</title>
        <authorList>
            <person name="Lang D."/>
            <person name="Ullrich K.K."/>
            <person name="Murat F."/>
            <person name="Fuchs J."/>
            <person name="Jenkins J."/>
            <person name="Haas F.B."/>
            <person name="Piednoel M."/>
            <person name="Gundlach H."/>
            <person name="Van Bel M."/>
            <person name="Meyberg R."/>
            <person name="Vives C."/>
            <person name="Morata J."/>
            <person name="Symeonidi A."/>
            <person name="Hiss M."/>
            <person name="Muchero W."/>
            <person name="Kamisugi Y."/>
            <person name="Saleh O."/>
            <person name="Blanc G."/>
            <person name="Decker E.L."/>
            <person name="van Gessel N."/>
            <person name="Grimwood J."/>
            <person name="Hayes R.D."/>
            <person name="Graham S.W."/>
            <person name="Gunter L.E."/>
            <person name="McDaniel S.F."/>
            <person name="Hoernstein S.N.W."/>
            <person name="Larsson A."/>
            <person name="Li F.W."/>
            <person name="Perroud P.F."/>
            <person name="Phillips J."/>
            <person name="Ranjan P."/>
            <person name="Rokshar D.S."/>
            <person name="Rothfels C.J."/>
            <person name="Schneider L."/>
            <person name="Shu S."/>
            <person name="Stevenson D.W."/>
            <person name="Thummler F."/>
            <person name="Tillich M."/>
            <person name="Villarreal Aguilar J.C."/>
            <person name="Widiez T."/>
            <person name="Wong G.K."/>
            <person name="Wymore A."/>
            <person name="Zhang Y."/>
            <person name="Zimmer A.D."/>
            <person name="Quatrano R.S."/>
            <person name="Mayer K.F.X."/>
            <person name="Goodstein D."/>
            <person name="Casacuberta J.M."/>
            <person name="Vandepoele K."/>
            <person name="Reski R."/>
            <person name="Cuming A.C."/>
            <person name="Tuskan G.A."/>
            <person name="Maumus F."/>
            <person name="Salse J."/>
            <person name="Schmutz J."/>
            <person name="Rensing S.A."/>
        </authorList>
    </citation>
    <scope>NUCLEOTIDE SEQUENCE [LARGE SCALE GENOMIC DNA]</scope>
    <source>
        <strain evidence="4 5">cv. Gransden 2004</strain>
    </source>
</reference>
<dbReference type="Gramene" id="Pp3c11_17270V3.6">
    <property type="protein sequence ID" value="Pp3c11_17270V3.6"/>
    <property type="gene ID" value="Pp3c11_17270"/>
</dbReference>
<dbReference type="EnsemblPlants" id="Pp3c11_17270V3.2">
    <property type="protein sequence ID" value="Pp3c11_17270V3.2"/>
    <property type="gene ID" value="Pp3c11_17270"/>
</dbReference>
<dbReference type="EnsemblPlants" id="Pp3c11_17270V3.5">
    <property type="protein sequence ID" value="Pp3c11_17270V3.5"/>
    <property type="gene ID" value="Pp3c11_17270"/>
</dbReference>
<dbReference type="EnsemblPlants" id="Pp3c11_17270V3.1">
    <property type="protein sequence ID" value="Pp3c11_17270V3.1"/>
    <property type="gene ID" value="Pp3c11_17270"/>
</dbReference>
<dbReference type="RefSeq" id="XP_024389145.1">
    <property type="nucleotide sequence ID" value="XM_024533377.2"/>
</dbReference>
<dbReference type="SUPFAM" id="SSF50965">
    <property type="entry name" value="Galactose oxidase, central domain"/>
    <property type="match status" value="1"/>
</dbReference>
<evidence type="ECO:0000313" key="4">
    <source>
        <dbReference type="EnsemblPlants" id="Pp3c11_17270V3.1"/>
    </source>
</evidence>
<feature type="domain" description="F-box" evidence="2">
    <location>
        <begin position="51"/>
        <end position="99"/>
    </location>
</feature>
<dbReference type="KEGG" id="ppp:112288799"/>
<protein>
    <recommendedName>
        <fullName evidence="2">F-box domain-containing protein</fullName>
    </recommendedName>
</protein>
<reference evidence="3 5" key="1">
    <citation type="journal article" date="2008" name="Science">
        <title>The Physcomitrella genome reveals evolutionary insights into the conquest of land by plants.</title>
        <authorList>
            <person name="Rensing S."/>
            <person name="Lang D."/>
            <person name="Zimmer A."/>
            <person name="Terry A."/>
            <person name="Salamov A."/>
            <person name="Shapiro H."/>
            <person name="Nishiyama T."/>
            <person name="Perroud P.-F."/>
            <person name="Lindquist E."/>
            <person name="Kamisugi Y."/>
            <person name="Tanahashi T."/>
            <person name="Sakakibara K."/>
            <person name="Fujita T."/>
            <person name="Oishi K."/>
            <person name="Shin-I T."/>
            <person name="Kuroki Y."/>
            <person name="Toyoda A."/>
            <person name="Suzuki Y."/>
            <person name="Hashimoto A."/>
            <person name="Yamaguchi K."/>
            <person name="Sugano A."/>
            <person name="Kohara Y."/>
            <person name="Fujiyama A."/>
            <person name="Anterola A."/>
            <person name="Aoki S."/>
            <person name="Ashton N."/>
            <person name="Barbazuk W.B."/>
            <person name="Barker E."/>
            <person name="Bennetzen J."/>
            <person name="Bezanilla M."/>
            <person name="Blankenship R."/>
            <person name="Cho S.H."/>
            <person name="Dutcher S."/>
            <person name="Estelle M."/>
            <person name="Fawcett J.A."/>
            <person name="Gundlach H."/>
            <person name="Hanada K."/>
            <person name="Heyl A."/>
            <person name="Hicks K.A."/>
            <person name="Hugh J."/>
            <person name="Lohr M."/>
            <person name="Mayer K."/>
            <person name="Melkozernov A."/>
            <person name="Murata T."/>
            <person name="Nelson D."/>
            <person name="Pils B."/>
            <person name="Prigge M."/>
            <person name="Reiss B."/>
            <person name="Renner T."/>
            <person name="Rombauts S."/>
            <person name="Rushton P."/>
            <person name="Sanderfoot A."/>
            <person name="Schween G."/>
            <person name="Shiu S.-H."/>
            <person name="Stueber K."/>
            <person name="Theodoulou F.L."/>
            <person name="Tu H."/>
            <person name="Van de Peer Y."/>
            <person name="Verrier P.J."/>
            <person name="Waters E."/>
            <person name="Wood A."/>
            <person name="Yang L."/>
            <person name="Cove D."/>
            <person name="Cuming A."/>
            <person name="Hasebe M."/>
            <person name="Lucas S."/>
            <person name="Mishler D.B."/>
            <person name="Reski R."/>
            <person name="Grigoriev I."/>
            <person name="Quatrano R.S."/>
            <person name="Boore J.L."/>
        </authorList>
    </citation>
    <scope>NUCLEOTIDE SEQUENCE [LARGE SCALE GENOMIC DNA]</scope>
    <source>
        <strain evidence="4 5">cv. Gransden 2004</strain>
    </source>
</reference>
<dbReference type="Gramene" id="Pp3c11_17270V3.7">
    <property type="protein sequence ID" value="Pp3c11_17270V3.7"/>
    <property type="gene ID" value="Pp3c11_17270"/>
</dbReference>
<dbReference type="SMART" id="SM00256">
    <property type="entry name" value="FBOX"/>
    <property type="match status" value="1"/>
</dbReference>
<dbReference type="Gramene" id="Pp3c11_17270V3.5">
    <property type="protein sequence ID" value="Pp3c11_17270V3.5"/>
    <property type="gene ID" value="Pp3c11_17270"/>
</dbReference>
<dbReference type="EnsemblPlants" id="Pp3c11_17270V3.6">
    <property type="protein sequence ID" value="Pp3c11_17270V3.6"/>
    <property type="gene ID" value="Pp3c11_17270"/>
</dbReference>
<sequence>MKPQPFVMTQAILQPSDKLETEAVEVSPPGHDNAQEGAAKTDLKRDSSISERATLGLPKHLEDLILARLSISELSRVLCVCKRWNSLITHPPFLTLRQVIQGPHEATFFPVVFWNDGKPKLRISRSGSKLESNEDLEPIYPTSTSASANSGHDHERATWSWLGYDSSRRKWQAMKPFITPIHVKNVITSSKGLLCLRGENSLLVLNPMTGSQRELPLKENVVQLVVDAESNSFQLICAASRKRTKVYDSQTGVWTKRGRPLPNLALANHIGAYCDDVLYCVAREERSGMWGVTSYDVKDTRAWGNIIFFPLQTCETCLKAKVIQFGGEIFALVEKENDEDDIGPRMKSLSLWKLERTSLKWRSAGIMPTHSRQHLVNLDDFDCVALNDRICVLNKSTFKAVLCFISDGVVKSWEQFPLDSSMLTFLSDTDKPFVERSIVQFAFEPNLLMSL</sequence>
<dbReference type="InterPro" id="IPR011043">
    <property type="entry name" value="Gal_Oxase/kelch_b-propeller"/>
</dbReference>
<feature type="compositionally biased region" description="Polar residues" evidence="1">
    <location>
        <begin position="141"/>
        <end position="150"/>
    </location>
</feature>
<dbReference type="PANTHER" id="PTHR31672">
    <property type="entry name" value="BNACNNG10540D PROTEIN"/>
    <property type="match status" value="1"/>
</dbReference>
<dbReference type="RefSeq" id="XP_024389144.1">
    <property type="nucleotide sequence ID" value="XM_024533376.2"/>
</dbReference>
<dbReference type="PaxDb" id="3218-PP1S80_112V6.1"/>
<feature type="region of interest" description="Disordered" evidence="1">
    <location>
        <begin position="18"/>
        <end position="42"/>
    </location>
</feature>
<keyword evidence="5" id="KW-1185">Reference proteome</keyword>
<dbReference type="Gramene" id="Pp3c11_17270V3.4">
    <property type="protein sequence ID" value="Pp3c11_17270V3.4"/>
    <property type="gene ID" value="Pp3c11_17270"/>
</dbReference>
<evidence type="ECO:0000313" key="3">
    <source>
        <dbReference type="EMBL" id="PNR45370.1"/>
    </source>
</evidence>
<evidence type="ECO:0000313" key="5">
    <source>
        <dbReference type="Proteomes" id="UP000006727"/>
    </source>
</evidence>
<dbReference type="GO" id="GO:0004842">
    <property type="term" value="F:ubiquitin-protein transferase activity"/>
    <property type="evidence" value="ECO:0000318"/>
    <property type="project" value="GO_Central"/>
</dbReference>
<feature type="region of interest" description="Disordered" evidence="1">
    <location>
        <begin position="124"/>
        <end position="151"/>
    </location>
</feature>
<dbReference type="GO" id="GO:0031146">
    <property type="term" value="P:SCF-dependent proteasomal ubiquitin-dependent protein catabolic process"/>
    <property type="evidence" value="ECO:0000318"/>
    <property type="project" value="GO_Central"/>
</dbReference>
<dbReference type="InterPro" id="IPR050796">
    <property type="entry name" value="SCF_F-box_component"/>
</dbReference>
<name>A0A2K1JV29_PHYPA</name>
<dbReference type="Pfam" id="PF00646">
    <property type="entry name" value="F-box"/>
    <property type="match status" value="1"/>
</dbReference>
<dbReference type="NCBIfam" id="TIGR01640">
    <property type="entry name" value="F_box_assoc_1"/>
    <property type="match status" value="1"/>
</dbReference>
<dbReference type="EnsemblPlants" id="Pp3c11_17270V3.3">
    <property type="protein sequence ID" value="Pp3c11_17270V3.3"/>
    <property type="gene ID" value="Pp3c11_17270"/>
</dbReference>
<accession>A0A2K1JV29</accession>
<dbReference type="PROSITE" id="PS50181">
    <property type="entry name" value="FBOX"/>
    <property type="match status" value="1"/>
</dbReference>
<dbReference type="Gramene" id="Pp3c11_17270V3.1">
    <property type="protein sequence ID" value="Pp3c11_17270V3.1"/>
    <property type="gene ID" value="Pp3c11_17270"/>
</dbReference>
<evidence type="ECO:0000259" key="2">
    <source>
        <dbReference type="PROSITE" id="PS50181"/>
    </source>
</evidence>
<dbReference type="EMBL" id="ABEU02000011">
    <property type="protein sequence ID" value="PNR45370.1"/>
    <property type="molecule type" value="Genomic_DNA"/>
</dbReference>
<dbReference type="Proteomes" id="UP000006727">
    <property type="component" value="Chromosome 11"/>
</dbReference>
<organism evidence="3">
    <name type="scientific">Physcomitrium patens</name>
    <name type="common">Spreading-leaved earth moss</name>
    <name type="synonym">Physcomitrella patens</name>
    <dbReference type="NCBI Taxonomy" id="3218"/>
    <lineage>
        <taxon>Eukaryota</taxon>
        <taxon>Viridiplantae</taxon>
        <taxon>Streptophyta</taxon>
        <taxon>Embryophyta</taxon>
        <taxon>Bryophyta</taxon>
        <taxon>Bryophytina</taxon>
        <taxon>Bryopsida</taxon>
        <taxon>Funariidae</taxon>
        <taxon>Funariales</taxon>
        <taxon>Funariaceae</taxon>
        <taxon>Physcomitrium</taxon>
    </lineage>
</organism>
<dbReference type="PANTHER" id="PTHR31672:SF2">
    <property type="entry name" value="F-BOX DOMAIN-CONTAINING PROTEIN"/>
    <property type="match status" value="1"/>
</dbReference>
<dbReference type="AlphaFoldDB" id="A0A2K1JV29"/>
<reference evidence="4" key="3">
    <citation type="submission" date="2020-12" db="UniProtKB">
        <authorList>
            <consortium name="EnsemblPlants"/>
        </authorList>
    </citation>
    <scope>IDENTIFICATION</scope>
</reference>
<dbReference type="GeneID" id="112288799"/>
<dbReference type="Pfam" id="PF08268">
    <property type="entry name" value="FBA_3"/>
    <property type="match status" value="1"/>
</dbReference>
<dbReference type="OrthoDB" id="1913441at2759"/>
<dbReference type="FunFam" id="2.120.10.80:FF:000263">
    <property type="entry name" value="Predicted protein"/>
    <property type="match status" value="1"/>
</dbReference>
<dbReference type="InterPro" id="IPR015915">
    <property type="entry name" value="Kelch-typ_b-propeller"/>
</dbReference>
<dbReference type="EnsemblPlants" id="Pp3c11_17270V3.4">
    <property type="protein sequence ID" value="Pp3c11_17270V3.4"/>
    <property type="gene ID" value="Pp3c11_17270"/>
</dbReference>
<evidence type="ECO:0000256" key="1">
    <source>
        <dbReference type="SAM" id="MobiDB-lite"/>
    </source>
</evidence>
<dbReference type="InterPro" id="IPR013187">
    <property type="entry name" value="F-box-assoc_dom_typ3"/>
</dbReference>
<dbReference type="InterPro" id="IPR001810">
    <property type="entry name" value="F-box_dom"/>
</dbReference>
<dbReference type="InterPro" id="IPR036047">
    <property type="entry name" value="F-box-like_dom_sf"/>
</dbReference>